<evidence type="ECO:0000313" key="3">
    <source>
        <dbReference type="Proteomes" id="UP001162131"/>
    </source>
</evidence>
<organism evidence="2 3">
    <name type="scientific">Blepharisma stoltei</name>
    <dbReference type="NCBI Taxonomy" id="1481888"/>
    <lineage>
        <taxon>Eukaryota</taxon>
        <taxon>Sar</taxon>
        <taxon>Alveolata</taxon>
        <taxon>Ciliophora</taxon>
        <taxon>Postciliodesmatophora</taxon>
        <taxon>Heterotrichea</taxon>
        <taxon>Heterotrichida</taxon>
        <taxon>Blepharismidae</taxon>
        <taxon>Blepharisma</taxon>
    </lineage>
</organism>
<feature type="transmembrane region" description="Helical" evidence="1">
    <location>
        <begin position="116"/>
        <end position="136"/>
    </location>
</feature>
<gene>
    <name evidence="2" type="ORF">BSTOLATCC_MIC14365</name>
</gene>
<feature type="transmembrane region" description="Helical" evidence="1">
    <location>
        <begin position="54"/>
        <end position="72"/>
    </location>
</feature>
<feature type="transmembrane region" description="Helical" evidence="1">
    <location>
        <begin position="152"/>
        <end position="175"/>
    </location>
</feature>
<dbReference type="EMBL" id="CAJZBQ010000014">
    <property type="protein sequence ID" value="CAG9315613.1"/>
    <property type="molecule type" value="Genomic_DNA"/>
</dbReference>
<reference evidence="2" key="1">
    <citation type="submission" date="2021-09" db="EMBL/GenBank/DDBJ databases">
        <authorList>
            <consortium name="AG Swart"/>
            <person name="Singh M."/>
            <person name="Singh A."/>
            <person name="Seah K."/>
            <person name="Emmerich C."/>
        </authorList>
    </citation>
    <scope>NUCLEOTIDE SEQUENCE</scope>
    <source>
        <strain evidence="2">ATCC30299</strain>
    </source>
</reference>
<evidence type="ECO:0000313" key="2">
    <source>
        <dbReference type="EMBL" id="CAG9315613.1"/>
    </source>
</evidence>
<proteinExistence type="predicted"/>
<protein>
    <submittedName>
        <fullName evidence="2">Uncharacterized protein</fullName>
    </submittedName>
</protein>
<keyword evidence="1" id="KW-0812">Transmembrane</keyword>
<keyword evidence="1" id="KW-0472">Membrane</keyword>
<feature type="transmembrane region" description="Helical" evidence="1">
    <location>
        <begin position="196"/>
        <end position="215"/>
    </location>
</feature>
<name>A0AAU9IQ65_9CILI</name>
<evidence type="ECO:0000256" key="1">
    <source>
        <dbReference type="SAM" id="Phobius"/>
    </source>
</evidence>
<keyword evidence="1" id="KW-1133">Transmembrane helix</keyword>
<comment type="caution">
    <text evidence="2">The sequence shown here is derived from an EMBL/GenBank/DDBJ whole genome shotgun (WGS) entry which is preliminary data.</text>
</comment>
<keyword evidence="3" id="KW-1185">Reference proteome</keyword>
<dbReference type="AlphaFoldDB" id="A0AAU9IQ65"/>
<dbReference type="Proteomes" id="UP001162131">
    <property type="component" value="Unassembled WGS sequence"/>
</dbReference>
<feature type="transmembrane region" description="Helical" evidence="1">
    <location>
        <begin position="78"/>
        <end position="95"/>
    </location>
</feature>
<feature type="transmembrane region" description="Helical" evidence="1">
    <location>
        <begin position="28"/>
        <end position="45"/>
    </location>
</feature>
<sequence>MGKKEILLLTAILSAVLPFISEYITFEAIFPGLICYHLFTFTLSYPKAQNTRKLFINLALCFTDIAFTALLFQSSITLFKFCVWMTEFIIIFIIISLRKVKEVYKALAGTNLRYTLFLIASYIRSTSLASFISYYYCTATDCASDKPIDLNWLILASIILLSTIKVMLTPLIYLLDNFYWTRDSKILTLKEFFSRFESGIGAILIALAAVMPYQGKAISALSLNPLFSTQFSYPKLIANAYYFIWYGFEAVDYGAYFKKDAIAEPQN</sequence>
<accession>A0AAU9IQ65</accession>